<dbReference type="EMBL" id="HF935789">
    <property type="protein sequence ID" value="CCX13194.1"/>
    <property type="molecule type" value="Genomic_DNA"/>
</dbReference>
<organism evidence="2 3">
    <name type="scientific">Pyronema omphalodes (strain CBS 100304)</name>
    <name type="common">Pyronema confluens</name>
    <dbReference type="NCBI Taxonomy" id="1076935"/>
    <lineage>
        <taxon>Eukaryota</taxon>
        <taxon>Fungi</taxon>
        <taxon>Dikarya</taxon>
        <taxon>Ascomycota</taxon>
        <taxon>Pezizomycotina</taxon>
        <taxon>Pezizomycetes</taxon>
        <taxon>Pezizales</taxon>
        <taxon>Pyronemataceae</taxon>
        <taxon>Pyronema</taxon>
    </lineage>
</organism>
<gene>
    <name evidence="2" type="ORF">PCON_12787</name>
</gene>
<feature type="compositionally biased region" description="Basic and acidic residues" evidence="1">
    <location>
        <begin position="114"/>
        <end position="138"/>
    </location>
</feature>
<feature type="region of interest" description="Disordered" evidence="1">
    <location>
        <begin position="35"/>
        <end position="181"/>
    </location>
</feature>
<dbReference type="Proteomes" id="UP000018144">
    <property type="component" value="Unassembled WGS sequence"/>
</dbReference>
<proteinExistence type="predicted"/>
<evidence type="ECO:0000313" key="2">
    <source>
        <dbReference type="EMBL" id="CCX13194.1"/>
    </source>
</evidence>
<evidence type="ECO:0000313" key="3">
    <source>
        <dbReference type="Proteomes" id="UP000018144"/>
    </source>
</evidence>
<feature type="compositionally biased region" description="Basic and acidic residues" evidence="1">
    <location>
        <begin position="84"/>
        <end position="100"/>
    </location>
</feature>
<sequence>MSELRKPTDATVDYNFYSCENADLRDGTFETGRLEPIAVDDNDTGDDYTMPDFPSPAQLRRERHSAMAKVYRVPRQRRSKRSSHLRDCDAKMDWEQENGSHKRTRIKRKSKRESKREKHKEKMAELKENRHRGREEYISKSFQQPPPWKDVSGLQPTSSLSCDTSPEISQQNLDATSAPAT</sequence>
<name>U4L710_PYROM</name>
<feature type="compositionally biased region" description="Basic residues" evidence="1">
    <location>
        <begin position="72"/>
        <end position="83"/>
    </location>
</feature>
<protein>
    <submittedName>
        <fullName evidence="2">Uncharacterized protein</fullName>
    </submittedName>
</protein>
<accession>U4L710</accession>
<reference evidence="2 3" key="1">
    <citation type="journal article" date="2013" name="PLoS Genet.">
        <title>The genome and development-dependent transcriptomes of Pyronema confluens: a window into fungal evolution.</title>
        <authorList>
            <person name="Traeger S."/>
            <person name="Altegoer F."/>
            <person name="Freitag M."/>
            <person name="Gabaldon T."/>
            <person name="Kempken F."/>
            <person name="Kumar A."/>
            <person name="Marcet-Houben M."/>
            <person name="Poggeler S."/>
            <person name="Stajich J.E."/>
            <person name="Nowrousian M."/>
        </authorList>
    </citation>
    <scope>NUCLEOTIDE SEQUENCE [LARGE SCALE GENOMIC DNA]</scope>
    <source>
        <strain evidence="3">CBS 100304</strain>
        <tissue evidence="2">Vegetative mycelium</tissue>
    </source>
</reference>
<dbReference type="AlphaFoldDB" id="U4L710"/>
<feature type="compositionally biased region" description="Basic residues" evidence="1">
    <location>
        <begin position="101"/>
        <end position="113"/>
    </location>
</feature>
<keyword evidence="3" id="KW-1185">Reference proteome</keyword>
<feature type="compositionally biased region" description="Polar residues" evidence="1">
    <location>
        <begin position="154"/>
        <end position="181"/>
    </location>
</feature>
<evidence type="ECO:0000256" key="1">
    <source>
        <dbReference type="SAM" id="MobiDB-lite"/>
    </source>
</evidence>